<keyword evidence="2" id="KW-1185">Reference proteome</keyword>
<evidence type="ECO:0000313" key="1">
    <source>
        <dbReference type="EMBL" id="OZF78530.1"/>
    </source>
</evidence>
<dbReference type="Gene3D" id="1.25.40.280">
    <property type="entry name" value="alix/aip1 like domains"/>
    <property type="match status" value="1"/>
</dbReference>
<dbReference type="GO" id="GO:0005047">
    <property type="term" value="F:signal recognition particle binding"/>
    <property type="evidence" value="ECO:0007669"/>
    <property type="project" value="InterPro"/>
</dbReference>
<protein>
    <submittedName>
        <fullName evidence="1">Uncharacterized protein</fullName>
    </submittedName>
</protein>
<dbReference type="eggNOG" id="KOG2460">
    <property type="taxonomic scope" value="Eukaryota"/>
</dbReference>
<dbReference type="OrthoDB" id="10255118at2759"/>
<name>A0A260YYN4_CAERE</name>
<reference evidence="1" key="1">
    <citation type="submission" date="2017-08" db="EMBL/GenBank/DDBJ databases">
        <authorList>
            <person name="de Groot N.N."/>
        </authorList>
    </citation>
    <scope>NUCLEOTIDE SEQUENCE [LARGE SCALE GENOMIC DNA]</scope>
    <source>
        <strain evidence="1">PX439</strain>
    </source>
</reference>
<dbReference type="PIRSF" id="PIRSF038995">
    <property type="entry name" value="SRP68"/>
    <property type="match status" value="1"/>
</dbReference>
<accession>A0A260YYN4</accession>
<dbReference type="OMA" id="DERFIHI"/>
<dbReference type="GO" id="GO:0008312">
    <property type="term" value="F:7S RNA binding"/>
    <property type="evidence" value="ECO:0007669"/>
    <property type="project" value="InterPro"/>
</dbReference>
<dbReference type="InterPro" id="IPR034652">
    <property type="entry name" value="SRP68-RBD"/>
</dbReference>
<dbReference type="GO" id="GO:0030942">
    <property type="term" value="F:endoplasmic reticulum signal peptide binding"/>
    <property type="evidence" value="ECO:0007669"/>
    <property type="project" value="InterPro"/>
</dbReference>
<evidence type="ECO:0000313" key="2">
    <source>
        <dbReference type="Proteomes" id="UP000216624"/>
    </source>
</evidence>
<dbReference type="HOGENOM" id="CLU_018649_0_1_1"/>
<dbReference type="EMBL" id="NMWX01000510">
    <property type="protein sequence ID" value="OZF78530.1"/>
    <property type="molecule type" value="Genomic_DNA"/>
</dbReference>
<dbReference type="PANTHER" id="PTHR12860">
    <property type="entry name" value="SIGNAL RECOGNITION PARTICLE 68 KDA PROTEIN"/>
    <property type="match status" value="1"/>
</dbReference>
<gene>
    <name evidence="1" type="ORF">FL82_11225</name>
</gene>
<organism evidence="1 2">
    <name type="scientific">Caenorhabditis remanei</name>
    <name type="common">Caenorhabditis vulgaris</name>
    <dbReference type="NCBI Taxonomy" id="31234"/>
    <lineage>
        <taxon>Eukaryota</taxon>
        <taxon>Metazoa</taxon>
        <taxon>Ecdysozoa</taxon>
        <taxon>Nematoda</taxon>
        <taxon>Chromadorea</taxon>
        <taxon>Rhabditida</taxon>
        <taxon>Rhabditina</taxon>
        <taxon>Rhabditomorpha</taxon>
        <taxon>Rhabditoidea</taxon>
        <taxon>Rhabditidae</taxon>
        <taxon>Peloderinae</taxon>
        <taxon>Caenorhabditis</taxon>
    </lineage>
</organism>
<dbReference type="GO" id="GO:0005730">
    <property type="term" value="C:nucleolus"/>
    <property type="evidence" value="ECO:0007669"/>
    <property type="project" value="UniProtKB-SubCell"/>
</dbReference>
<dbReference type="KEGG" id="crq:GCK72_018255"/>
<dbReference type="CTD" id="9811932"/>
<comment type="caution">
    <text evidence="1">The sequence shown here is derived from an EMBL/GenBank/DDBJ whole genome shotgun (WGS) entry which is preliminary data.</text>
</comment>
<dbReference type="Pfam" id="PF16969">
    <property type="entry name" value="SRP68"/>
    <property type="match status" value="1"/>
</dbReference>
<sequence>MTNDVEMKTEAEELPAFPTVHVLQVVKDAQQQHGLRHGDYARYRKYCAAKLERMRKALKFTNTHNCQKRRPAKFVKKWLTVESIQNVQYLNFGIFESERRYAEAMIDKITLEDNPEKSRKRFSMINSLRKAVLHATNLEKIVQESERFDAPTKLEAQAYAAWMRGMCAFESRNWQKASESLKLAKTVYEKLAEATNNTTLSSLFKGRCREIQPQLRLCEFNIAESPGAVGTMTELMEIRMQMGEGGDSSVDKLISEMRASATSAEFVTIEWGGMKSTVDDEKAKQVIQEWKQTEVELAQCQTPKERMALFEKATADTRDAIDRISDVIRRKSSENADTTVLQSIKAYLEFLKMNGTASRYLAIIENTKSEKKSKPQDLLRLYDSVIEIYKEVAETPGAEYDKNLLQAFEVKVEYYRAFRCFYMAASYSALHKYSEAAALFDRSLSRIQDAEGKLKKLKSNSYITNESQSSLNELKSEVDSAKISVRAARLAVAAGDIKTDTEVAKTIDERPLLETVNEWRSWNVRESLRDKKTIPVANLPPAFIPMPNKPIFFDLANFHLSMPNVEDRLEKLQKDRDAHSPKKTPKGGSAAPSKSSDPKEGDKQQGISGMVSGWFWGKK</sequence>
<dbReference type="Gene3D" id="1.10.3450.40">
    <property type="entry name" value="Signal recognition particle, SRP68 subunit, RNA-binding domain"/>
    <property type="match status" value="1"/>
</dbReference>
<proteinExistence type="predicted"/>
<dbReference type="CDD" id="cd15481">
    <property type="entry name" value="SRP68-RBD"/>
    <property type="match status" value="1"/>
</dbReference>
<dbReference type="PANTHER" id="PTHR12860:SF0">
    <property type="entry name" value="SIGNAL RECOGNITION PARTICLE SUBUNIT SRP68"/>
    <property type="match status" value="1"/>
</dbReference>
<dbReference type="GO" id="GO:0005786">
    <property type="term" value="C:signal recognition particle, endoplasmic reticulum targeting"/>
    <property type="evidence" value="ECO:0007669"/>
    <property type="project" value="UniProtKB-KW"/>
</dbReference>
<dbReference type="InterPro" id="IPR038253">
    <property type="entry name" value="SRP68_N_sf"/>
</dbReference>
<dbReference type="InterPro" id="IPR026258">
    <property type="entry name" value="SRP68"/>
</dbReference>
<dbReference type="Proteomes" id="UP000216624">
    <property type="component" value="Unassembled WGS sequence"/>
</dbReference>
<dbReference type="GO" id="GO:0006614">
    <property type="term" value="P:SRP-dependent cotranslational protein targeting to membrane"/>
    <property type="evidence" value="ECO:0007669"/>
    <property type="project" value="InterPro"/>
</dbReference>
<dbReference type="InterPro" id="IPR038499">
    <property type="entry name" value="BRO1_sf"/>
</dbReference>
<dbReference type="STRING" id="31234.E3LQ55"/>
<feature type="non-terminal residue" evidence="1">
    <location>
        <position position="1"/>
    </location>
</feature>